<dbReference type="SUPFAM" id="SSF82657">
    <property type="entry name" value="BolA-like"/>
    <property type="match status" value="1"/>
</dbReference>
<evidence type="ECO:0000313" key="4">
    <source>
        <dbReference type="Proteomes" id="UP000223759"/>
    </source>
</evidence>
<dbReference type="RefSeq" id="WP_076755383.1">
    <property type="nucleotide sequence ID" value="NZ_CP023018.1"/>
</dbReference>
<proteinExistence type="inferred from homology"/>
<name>A0A1R3VWS5_9GAMM</name>
<evidence type="ECO:0000313" key="3">
    <source>
        <dbReference type="EMBL" id="SIT68880.1"/>
    </source>
</evidence>
<comment type="similarity">
    <text evidence="1 2">Belongs to the BolA/IbaG family.</text>
</comment>
<dbReference type="Gene3D" id="3.30.300.90">
    <property type="entry name" value="BolA-like"/>
    <property type="match status" value="1"/>
</dbReference>
<dbReference type="Pfam" id="PF01722">
    <property type="entry name" value="BolA"/>
    <property type="match status" value="1"/>
</dbReference>
<dbReference type="InterPro" id="IPR002634">
    <property type="entry name" value="BolA"/>
</dbReference>
<dbReference type="PANTHER" id="PTHR46229:SF2">
    <property type="entry name" value="BOLA-LIKE PROTEIN 1"/>
    <property type="match status" value="1"/>
</dbReference>
<dbReference type="OrthoDB" id="9812890at2"/>
<keyword evidence="4" id="KW-1185">Reference proteome</keyword>
<gene>
    <name evidence="3" type="ORF">SAMN05216526_0956</name>
</gene>
<evidence type="ECO:0000256" key="2">
    <source>
        <dbReference type="RuleBase" id="RU003860"/>
    </source>
</evidence>
<dbReference type="InterPro" id="IPR036065">
    <property type="entry name" value="BolA-like_sf"/>
</dbReference>
<accession>A0A1R3VWS5</accession>
<dbReference type="PIRSF" id="PIRSF003113">
    <property type="entry name" value="BolA"/>
    <property type="match status" value="1"/>
</dbReference>
<dbReference type="PANTHER" id="PTHR46229">
    <property type="entry name" value="BOLA TRANSCRIPTION REGULATOR"/>
    <property type="match status" value="1"/>
</dbReference>
<evidence type="ECO:0000256" key="1">
    <source>
        <dbReference type="ARBA" id="ARBA00005578"/>
    </source>
</evidence>
<dbReference type="STRING" id="233100.SAMN05216526_0956"/>
<dbReference type="AlphaFoldDB" id="A0A1R3VWS5"/>
<dbReference type="InterPro" id="IPR050961">
    <property type="entry name" value="BolA/IbaG_stress_morph_reg"/>
</dbReference>
<organism evidence="3 4">
    <name type="scientific">Ectothiorhodosinus mongolicus</name>
    <dbReference type="NCBI Taxonomy" id="233100"/>
    <lineage>
        <taxon>Bacteria</taxon>
        <taxon>Pseudomonadati</taxon>
        <taxon>Pseudomonadota</taxon>
        <taxon>Gammaproteobacteria</taxon>
        <taxon>Chromatiales</taxon>
        <taxon>Ectothiorhodospiraceae</taxon>
        <taxon>Ectothiorhodosinus</taxon>
    </lineage>
</organism>
<dbReference type="Proteomes" id="UP000223759">
    <property type="component" value="Unassembled WGS sequence"/>
</dbReference>
<dbReference type="EMBL" id="FTPK01000002">
    <property type="protein sequence ID" value="SIT68880.1"/>
    <property type="molecule type" value="Genomic_DNA"/>
</dbReference>
<protein>
    <submittedName>
        <fullName evidence="3">Acid stress-induced BolA-like protein IbaG/YrbA, predicted regulator of iron metabolism</fullName>
    </submittedName>
</protein>
<sequence>MNADLIQEMIAAGLPDAEVVVTGSDGHFHAEIISESFVGQSRIKRHQMVNATVQEHIASGALHALSMRTRTPEEAA</sequence>
<reference evidence="3 4" key="1">
    <citation type="submission" date="2017-01" db="EMBL/GenBank/DDBJ databases">
        <authorList>
            <person name="Mah S.A."/>
            <person name="Swanson W.J."/>
            <person name="Moy G.W."/>
            <person name="Vacquier V.D."/>
        </authorList>
    </citation>
    <scope>NUCLEOTIDE SEQUENCE [LARGE SCALE GENOMIC DNA]</scope>
    <source>
        <strain evidence="3 4">M9</strain>
    </source>
</reference>